<gene>
    <name evidence="4" type="ORF">PPACK8108_LOCUS16968</name>
</gene>
<sequence length="1150" mass="128473">MCPAVIFPVITDEQTSVNKDSSQPDDHLLTPENSIEPLVVSQQPSLTRLSKGYKYQTDRSSSSSPNSDVGDEIGVSNYHPASDDLASSQYEFWNDYDQADLDAFDEIDAQYALRSTRANSQSVQSQKSNQTPQSSGLNLASSSQETLPLKPDQGPFPHSSISHSNLDLSLCSSTVTGAKTGLPGLTTEESKGPSEGADNDPHPLGVNQTQSSHQDLSPDTALDIPLEADSQPFHNPSCIQPRRAVSFVFQTGAGNPIEMDENLEEPHVATQVPLKTFRTPFKGLINNTVPKPIRKDHSHMVDESIFGFTTGHGKQITPPSEESVKRALELSDNGLFRPSIEISDAHSGTPPNPLNKEPLIPHQLEGHGATLHSTGPQLTPPKSPVLNGNHVSFASAAGFSTGSGAPIFIPPEAVERARESFINKDVAEPIVALNGEYQGSSSPLSDLPSIQSVSDGKAESHANLETNGELGMTGIREGTEDVFNVQGGSSVHTRALNNSKRFQSLEADLHILSPIYDTSPALVKRISNKMSIGLTPQSLTKFSNERLGSRPRPFITPFKRTSEAQLHSPRSAQKRLFSTPANFKLHNALREEKPPFYQPSRPITPYMTSSKGFVPPKPPSVRRSIFDLSARNRLSVPMSSWLAPPRAFSPRQLLSLAIPESIVYMTVKSAAIWNFHAFTEPFGAIHALGELIEAGCEINLSKPNWVANHWWMIIWKLASVIKWRPDFLLRLWTPENVVNQLKYRYEREFICGHRPVIKQILEHDCPTIIPMCLVIVSINRQLLAKGGAELKKSSGSSSEVDTHTFELSDGWYKIKATLDQVLERVVSRKKLKVGYKLALSGVSFENTSSNTMKSSKSDINKGRLDLELEEVDDLKLHLEGNSTARATWHEPLGFRTRPWFASLRSLTHDGGRIPLVDVLITEIFPAMFISDDLKMGRWGADQEKKLQLAWEIEREKEAELISRERRQIQERMLSVLDLIFEACSGVGSPSQEFEKLSSELDLEDTFEELMESNNQEASLIKKLPVGFIRQLQDFAREKLENFRSSGPSEVQKILDERIPIRRVRSIRILRIRDYQTFKKVNSNESRSAQLLIHDLSRIQDGFLKEGHRYWIENLQPQKNSNWDSRKFDSKNEISIVTRRNTRWREVSLEI</sequence>
<dbReference type="SUPFAM" id="SSF50249">
    <property type="entry name" value="Nucleic acid-binding proteins"/>
    <property type="match status" value="2"/>
</dbReference>
<evidence type="ECO:0000313" key="5">
    <source>
        <dbReference type="Proteomes" id="UP001153365"/>
    </source>
</evidence>
<proteinExistence type="predicted"/>
<comment type="caution">
    <text evidence="4">The sequence shown here is derived from an EMBL/GenBank/DDBJ whole genome shotgun (WGS) entry which is preliminary data.</text>
</comment>
<organism evidence="4 5">
    <name type="scientific">Phakopsora pachyrhizi</name>
    <name type="common">Asian soybean rust disease fungus</name>
    <dbReference type="NCBI Taxonomy" id="170000"/>
    <lineage>
        <taxon>Eukaryota</taxon>
        <taxon>Fungi</taxon>
        <taxon>Dikarya</taxon>
        <taxon>Basidiomycota</taxon>
        <taxon>Pucciniomycotina</taxon>
        <taxon>Pucciniomycetes</taxon>
        <taxon>Pucciniales</taxon>
        <taxon>Phakopsoraceae</taxon>
        <taxon>Phakopsora</taxon>
    </lineage>
</organism>
<dbReference type="Pfam" id="PF09169">
    <property type="entry name" value="BRCA-2_helical"/>
    <property type="match status" value="1"/>
</dbReference>
<dbReference type="SUPFAM" id="SSF81872">
    <property type="entry name" value="BRCA2 helical domain"/>
    <property type="match status" value="1"/>
</dbReference>
<dbReference type="InterPro" id="IPR015252">
    <property type="entry name" value="BRCA2_hlx"/>
</dbReference>
<feature type="domain" description="BRCA2 OB1" evidence="2">
    <location>
        <begin position="755"/>
        <end position="895"/>
    </location>
</feature>
<feature type="region of interest" description="Disordered" evidence="1">
    <location>
        <begin position="117"/>
        <end position="161"/>
    </location>
</feature>
<dbReference type="InterPro" id="IPR015187">
    <property type="entry name" value="BRCA2_OB_1"/>
</dbReference>
<dbReference type="Proteomes" id="UP001153365">
    <property type="component" value="Unassembled WGS sequence"/>
</dbReference>
<feature type="compositionally biased region" description="Polar residues" evidence="1">
    <location>
        <begin position="206"/>
        <end position="217"/>
    </location>
</feature>
<dbReference type="AlphaFoldDB" id="A0AAV0B8K9"/>
<feature type="region of interest" description="Disordered" evidence="1">
    <location>
        <begin position="366"/>
        <end position="386"/>
    </location>
</feature>
<evidence type="ECO:0000313" key="4">
    <source>
        <dbReference type="EMBL" id="CAH7683447.1"/>
    </source>
</evidence>
<feature type="domain" description="Breast cancer type 2 susceptibility protein helical" evidence="3">
    <location>
        <begin position="695"/>
        <end position="748"/>
    </location>
</feature>
<dbReference type="PANTHER" id="PTHR11289:SF0">
    <property type="entry name" value="BREAST CANCER TYPE 2 SUSCEPTIBILITY PROTEIN"/>
    <property type="match status" value="1"/>
</dbReference>
<dbReference type="EMBL" id="CALTRL010004692">
    <property type="protein sequence ID" value="CAH7683447.1"/>
    <property type="molecule type" value="Genomic_DNA"/>
</dbReference>
<accession>A0AAV0B8K9</accession>
<dbReference type="Pfam" id="PF09103">
    <property type="entry name" value="BRCA-2_OB1"/>
    <property type="match status" value="1"/>
</dbReference>
<dbReference type="Gene3D" id="2.40.50.140">
    <property type="entry name" value="Nucleic acid-binding proteins"/>
    <property type="match status" value="2"/>
</dbReference>
<dbReference type="InterPro" id="IPR012340">
    <property type="entry name" value="NA-bd_OB-fold"/>
</dbReference>
<evidence type="ECO:0000259" key="3">
    <source>
        <dbReference type="Pfam" id="PF09169"/>
    </source>
</evidence>
<protein>
    <submittedName>
        <fullName evidence="4">BRCA2, oligonucleotide/oligosaccharide-binding, domain 1-domain-containing protein</fullName>
    </submittedName>
</protein>
<keyword evidence="5" id="KW-1185">Reference proteome</keyword>
<feature type="compositionally biased region" description="Polar residues" evidence="1">
    <location>
        <begin position="131"/>
        <end position="146"/>
    </location>
</feature>
<dbReference type="InterPro" id="IPR036315">
    <property type="entry name" value="BRCA2_hlx_sf"/>
</dbReference>
<evidence type="ECO:0000259" key="2">
    <source>
        <dbReference type="Pfam" id="PF09103"/>
    </source>
</evidence>
<dbReference type="InterPro" id="IPR015525">
    <property type="entry name" value="BRCA2"/>
</dbReference>
<name>A0AAV0B8K9_PHAPC</name>
<dbReference type="GO" id="GO:0000724">
    <property type="term" value="P:double-strand break repair via homologous recombination"/>
    <property type="evidence" value="ECO:0007669"/>
    <property type="project" value="InterPro"/>
</dbReference>
<feature type="region of interest" description="Disordered" evidence="1">
    <location>
        <begin position="13"/>
        <end position="80"/>
    </location>
</feature>
<dbReference type="PANTHER" id="PTHR11289">
    <property type="entry name" value="BREAST CANCER TYPE 2 SUSCEPTIBILITY PROTEIN BRCA2"/>
    <property type="match status" value="1"/>
</dbReference>
<evidence type="ECO:0000256" key="1">
    <source>
        <dbReference type="SAM" id="MobiDB-lite"/>
    </source>
</evidence>
<feature type="region of interest" description="Disordered" evidence="1">
    <location>
        <begin position="180"/>
        <end position="218"/>
    </location>
</feature>
<reference evidence="4" key="1">
    <citation type="submission" date="2022-06" db="EMBL/GenBank/DDBJ databases">
        <authorList>
            <consortium name="SYNGENTA / RWTH Aachen University"/>
        </authorList>
    </citation>
    <scope>NUCLEOTIDE SEQUENCE</scope>
</reference>
<dbReference type="GO" id="GO:0006355">
    <property type="term" value="P:regulation of DNA-templated transcription"/>
    <property type="evidence" value="ECO:0007669"/>
    <property type="project" value="TreeGrafter"/>
</dbReference>
<feature type="compositionally biased region" description="Low complexity" evidence="1">
    <location>
        <begin position="119"/>
        <end position="130"/>
    </location>
</feature>